<organism evidence="2 3">
    <name type="scientific">Heterostelium pallidum (strain ATCC 26659 / Pp 5 / PN500)</name>
    <name type="common">Cellular slime mold</name>
    <name type="synonym">Polysphondylium pallidum</name>
    <dbReference type="NCBI Taxonomy" id="670386"/>
    <lineage>
        <taxon>Eukaryota</taxon>
        <taxon>Amoebozoa</taxon>
        <taxon>Evosea</taxon>
        <taxon>Eumycetozoa</taxon>
        <taxon>Dictyostelia</taxon>
        <taxon>Acytosteliales</taxon>
        <taxon>Acytosteliaceae</taxon>
        <taxon>Heterostelium</taxon>
    </lineage>
</organism>
<name>D3B6R6_HETP5</name>
<keyword evidence="3" id="KW-1185">Reference proteome</keyword>
<protein>
    <submittedName>
        <fullName evidence="2">Uncharacterized protein</fullName>
    </submittedName>
</protein>
<dbReference type="RefSeq" id="XP_020435153.1">
    <property type="nucleotide sequence ID" value="XM_020574739.1"/>
</dbReference>
<comment type="caution">
    <text evidence="2">The sequence shown here is derived from an EMBL/GenBank/DDBJ whole genome shotgun (WGS) entry which is preliminary data.</text>
</comment>
<sequence length="44" mass="4839">MPIGAAKKRNVNRANNPNATNTPMRKSFHATVGRRLGLERFGTS</sequence>
<feature type="region of interest" description="Disordered" evidence="1">
    <location>
        <begin position="1"/>
        <end position="44"/>
    </location>
</feature>
<feature type="compositionally biased region" description="Basic residues" evidence="1">
    <location>
        <begin position="1"/>
        <end position="11"/>
    </location>
</feature>
<evidence type="ECO:0000313" key="3">
    <source>
        <dbReference type="Proteomes" id="UP000001396"/>
    </source>
</evidence>
<reference evidence="2 3" key="1">
    <citation type="journal article" date="2011" name="Genome Res.">
        <title>Phylogeny-wide analysis of social amoeba genomes highlights ancient origins for complex intercellular communication.</title>
        <authorList>
            <person name="Heidel A.J."/>
            <person name="Lawal H.M."/>
            <person name="Felder M."/>
            <person name="Schilde C."/>
            <person name="Helps N.R."/>
            <person name="Tunggal B."/>
            <person name="Rivero F."/>
            <person name="John U."/>
            <person name="Schleicher M."/>
            <person name="Eichinger L."/>
            <person name="Platzer M."/>
            <person name="Noegel A.A."/>
            <person name="Schaap P."/>
            <person name="Gloeckner G."/>
        </authorList>
    </citation>
    <scope>NUCLEOTIDE SEQUENCE [LARGE SCALE GENOMIC DNA]</scope>
    <source>
        <strain evidence="3">ATCC 26659 / Pp 5 / PN500</strain>
    </source>
</reference>
<gene>
    <name evidence="2" type="ORF">PPL_03821</name>
</gene>
<dbReference type="AlphaFoldDB" id="D3B6R6"/>
<accession>D3B6R6</accession>
<evidence type="ECO:0000256" key="1">
    <source>
        <dbReference type="SAM" id="MobiDB-lite"/>
    </source>
</evidence>
<dbReference type="Proteomes" id="UP000001396">
    <property type="component" value="Unassembled WGS sequence"/>
</dbReference>
<dbReference type="EMBL" id="ADBJ01000017">
    <property type="protein sequence ID" value="EFA83036.1"/>
    <property type="molecule type" value="Genomic_DNA"/>
</dbReference>
<evidence type="ECO:0000313" key="2">
    <source>
        <dbReference type="EMBL" id="EFA83036.1"/>
    </source>
</evidence>
<dbReference type="GeneID" id="31359308"/>
<feature type="compositionally biased region" description="Low complexity" evidence="1">
    <location>
        <begin position="12"/>
        <end position="23"/>
    </location>
</feature>
<proteinExistence type="predicted"/>
<dbReference type="InParanoid" id="D3B6R6"/>